<dbReference type="InterPro" id="IPR003591">
    <property type="entry name" value="Leu-rich_rpt_typical-subtyp"/>
</dbReference>
<evidence type="ECO:0000313" key="5">
    <source>
        <dbReference type="Proteomes" id="UP001476247"/>
    </source>
</evidence>
<sequence>MASNSRKPSIQPRPTKASMLRLQKQQASTSSPVQTPEPEPPTRSVPRATAATSSSTKSNLAPSVGPTDGVKAFMAQQRARLVKKPSVPDEPVQKKTFMTGAQRYGGGSDDKKETVTPNRSIGVIIKQAKSQGKLNISSRGLNLIPKEVLNMYHVDPNSIVVDFTSDAGGWYDAVELTKFVAGDNEITEIDSRIGEEFGALTHIDFRDNKLTSVPDTLKLLKNLTCIHLPYNEFESIPKVLFQLDQLKELDLSHNQLKQAVLGSHSIEQLDLSYNEISQFSLDSDFDQDLCCIRKLNLASNQITELPVGLTSWFKLQELMVNQNKLKFIFSAVSETVYPALVRLDASNNHMTSINKDTSVIVSMPKLIELSLLNNKLTQDGLTGLYGAPNIQTLDISSNQLDDIPASVTSLACLKRLDVRGNHLHALPYDLGKLDQLSTIHCEGNPMRTLTSMSQTQLITSLRSNYAQQSEEASVEQVQVASEQQQDATETLSVNFTQKVNLTMRLDLSKQQLNEITTKSMKFTQDIPAIILLNHNELTSFPMKLSLISDFIVQLNLEHNKMTSFDFTLDGIIFHSVKTLKLNNNRIKSLQSNTTTTVSFPKLEELNLSYNILTSLPANLAAVLPSLKILSLSSNKLDDITDTSFGLGLEVLDLSNNDIGYLPPGLSNIEGLKELVVYGNRFRVPRPAVVEQGTRAILDFLKRRNTPAN</sequence>
<evidence type="ECO:0000256" key="3">
    <source>
        <dbReference type="SAM" id="MobiDB-lite"/>
    </source>
</evidence>
<dbReference type="InterPro" id="IPR001611">
    <property type="entry name" value="Leu-rich_rpt"/>
</dbReference>
<dbReference type="SUPFAM" id="SSF52075">
    <property type="entry name" value="Outer arm dynein light chain 1"/>
    <property type="match status" value="1"/>
</dbReference>
<dbReference type="SUPFAM" id="SSF52058">
    <property type="entry name" value="L domain-like"/>
    <property type="match status" value="1"/>
</dbReference>
<dbReference type="SMART" id="SM00365">
    <property type="entry name" value="LRR_SD22"/>
    <property type="match status" value="5"/>
</dbReference>
<dbReference type="Pfam" id="PF13855">
    <property type="entry name" value="LRR_8"/>
    <property type="match status" value="3"/>
</dbReference>
<comment type="caution">
    <text evidence="4">The sequence shown here is derived from an EMBL/GenBank/DDBJ whole genome shotgun (WGS) entry which is preliminary data.</text>
</comment>
<organism evidence="4 5">
    <name type="scientific">Helicostylum pulchrum</name>
    <dbReference type="NCBI Taxonomy" id="562976"/>
    <lineage>
        <taxon>Eukaryota</taxon>
        <taxon>Fungi</taxon>
        <taxon>Fungi incertae sedis</taxon>
        <taxon>Mucoromycota</taxon>
        <taxon>Mucoromycotina</taxon>
        <taxon>Mucoromycetes</taxon>
        <taxon>Mucorales</taxon>
        <taxon>Mucorineae</taxon>
        <taxon>Mucoraceae</taxon>
        <taxon>Helicostylum</taxon>
    </lineage>
</organism>
<dbReference type="Gene3D" id="3.80.10.10">
    <property type="entry name" value="Ribonuclease Inhibitor"/>
    <property type="match status" value="4"/>
</dbReference>
<feature type="compositionally biased region" description="Polar residues" evidence="3">
    <location>
        <begin position="23"/>
        <end position="34"/>
    </location>
</feature>
<feature type="region of interest" description="Disordered" evidence="3">
    <location>
        <begin position="1"/>
        <end position="68"/>
    </location>
</feature>
<evidence type="ECO:0000313" key="4">
    <source>
        <dbReference type="EMBL" id="GAA5806337.1"/>
    </source>
</evidence>
<dbReference type="InterPro" id="IPR032675">
    <property type="entry name" value="LRR_dom_sf"/>
</dbReference>
<dbReference type="Proteomes" id="UP001476247">
    <property type="component" value="Unassembled WGS sequence"/>
</dbReference>
<keyword evidence="1" id="KW-0433">Leucine-rich repeat</keyword>
<dbReference type="PANTHER" id="PTHR48051:SF1">
    <property type="entry name" value="RAS SUPPRESSOR PROTEIN 1"/>
    <property type="match status" value="1"/>
</dbReference>
<gene>
    <name evidence="4" type="ORF">HPULCUR_011870</name>
</gene>
<name>A0ABP9YHA8_9FUNG</name>
<keyword evidence="5" id="KW-1185">Reference proteome</keyword>
<dbReference type="Pfam" id="PF00560">
    <property type="entry name" value="LRR_1"/>
    <property type="match status" value="1"/>
</dbReference>
<evidence type="ECO:0000256" key="2">
    <source>
        <dbReference type="ARBA" id="ARBA00022737"/>
    </source>
</evidence>
<dbReference type="SMART" id="SM00364">
    <property type="entry name" value="LRR_BAC"/>
    <property type="match status" value="6"/>
</dbReference>
<dbReference type="PROSITE" id="PS51450">
    <property type="entry name" value="LRR"/>
    <property type="match status" value="4"/>
</dbReference>
<dbReference type="SMART" id="SM00369">
    <property type="entry name" value="LRR_TYP"/>
    <property type="match status" value="8"/>
</dbReference>
<proteinExistence type="predicted"/>
<reference evidence="4 5" key="1">
    <citation type="submission" date="2024-04" db="EMBL/GenBank/DDBJ databases">
        <title>genome sequences of Mucor flavus KT1a and Helicostylum pulchrum KT1b strains isolation_sourced from the surface of a dry-aged beef.</title>
        <authorList>
            <person name="Toyotome T."/>
            <person name="Hosono M."/>
            <person name="Torimaru M."/>
            <person name="Fukuda K."/>
            <person name="Mikami N."/>
        </authorList>
    </citation>
    <scope>NUCLEOTIDE SEQUENCE [LARGE SCALE GENOMIC DNA]</scope>
    <source>
        <strain evidence="4 5">KT1b</strain>
    </source>
</reference>
<accession>A0ABP9YHA8</accession>
<dbReference type="EMBL" id="BAABUJ010000062">
    <property type="protein sequence ID" value="GAA5806337.1"/>
    <property type="molecule type" value="Genomic_DNA"/>
</dbReference>
<dbReference type="InterPro" id="IPR050216">
    <property type="entry name" value="LRR_domain-containing"/>
</dbReference>
<dbReference type="PRINTS" id="PR00019">
    <property type="entry name" value="LEURICHRPT"/>
</dbReference>
<evidence type="ECO:0008006" key="6">
    <source>
        <dbReference type="Google" id="ProtNLM"/>
    </source>
</evidence>
<keyword evidence="2" id="KW-0677">Repeat</keyword>
<dbReference type="PANTHER" id="PTHR48051">
    <property type="match status" value="1"/>
</dbReference>
<protein>
    <recommendedName>
        <fullName evidence="6">L domain-like protein</fullName>
    </recommendedName>
</protein>
<evidence type="ECO:0000256" key="1">
    <source>
        <dbReference type="ARBA" id="ARBA00022614"/>
    </source>
</evidence>